<dbReference type="Proteomes" id="UP000321723">
    <property type="component" value="Unassembled WGS sequence"/>
</dbReference>
<dbReference type="Pfam" id="PF01402">
    <property type="entry name" value="RHH_1"/>
    <property type="match status" value="1"/>
</dbReference>
<evidence type="ECO:0000313" key="4">
    <source>
        <dbReference type="EMBL" id="MBB5471374.1"/>
    </source>
</evidence>
<proteinExistence type="predicted"/>
<dbReference type="OrthoDB" id="3710927at2"/>
<feature type="domain" description="Ribbon-helix-helix protein CopG" evidence="2">
    <location>
        <begin position="83"/>
        <end position="117"/>
    </location>
</feature>
<dbReference type="InterPro" id="IPR002145">
    <property type="entry name" value="CopG"/>
</dbReference>
<dbReference type="SUPFAM" id="SSF47598">
    <property type="entry name" value="Ribbon-helix-helix"/>
    <property type="match status" value="1"/>
</dbReference>
<dbReference type="InterPro" id="IPR010985">
    <property type="entry name" value="Ribbon_hlx_hlx"/>
</dbReference>
<dbReference type="EMBL" id="BJVQ01000079">
    <property type="protein sequence ID" value="GEL48426.1"/>
    <property type="molecule type" value="Genomic_DNA"/>
</dbReference>
<dbReference type="AlphaFoldDB" id="A0A511FGP0"/>
<dbReference type="RefSeq" id="WP_146840410.1">
    <property type="nucleotide sequence ID" value="NZ_BJVQ01000079.1"/>
</dbReference>
<accession>A0A511FGP0</accession>
<reference evidence="4 6" key="2">
    <citation type="submission" date="2020-08" db="EMBL/GenBank/DDBJ databases">
        <title>Sequencing the genomes of 1000 actinobacteria strains.</title>
        <authorList>
            <person name="Klenk H.-P."/>
        </authorList>
    </citation>
    <scope>NUCLEOTIDE SEQUENCE [LARGE SCALE GENOMIC DNA]</scope>
    <source>
        <strain evidence="4 6">DSM 9581</strain>
    </source>
</reference>
<comment type="caution">
    <text evidence="3">The sequence shown here is derived from an EMBL/GenBank/DDBJ whole genome shotgun (WGS) entry which is preliminary data.</text>
</comment>
<protein>
    <recommendedName>
        <fullName evidence="2">Ribbon-helix-helix protein CopG domain-containing protein</fullName>
    </recommendedName>
</protein>
<evidence type="ECO:0000259" key="2">
    <source>
        <dbReference type="Pfam" id="PF01402"/>
    </source>
</evidence>
<sequence length="120" mass="12986">MSTTTGPGRAGDDDYYERLAAEVGADDWQLPTDAVVTPGRGELPGRDHLAPFLSDDEMEAATRRGRGRPRLSASGSGHSPKRQVRLPVEVDAALVRLARDQGRTPSAVMRQAIEDYVRSA</sequence>
<evidence type="ECO:0000313" key="6">
    <source>
        <dbReference type="Proteomes" id="UP000564629"/>
    </source>
</evidence>
<evidence type="ECO:0000313" key="3">
    <source>
        <dbReference type="EMBL" id="GEL48426.1"/>
    </source>
</evidence>
<evidence type="ECO:0000313" key="5">
    <source>
        <dbReference type="Proteomes" id="UP000321723"/>
    </source>
</evidence>
<organism evidence="3 5">
    <name type="scientific">Cellulomonas hominis</name>
    <dbReference type="NCBI Taxonomy" id="156981"/>
    <lineage>
        <taxon>Bacteria</taxon>
        <taxon>Bacillati</taxon>
        <taxon>Actinomycetota</taxon>
        <taxon>Actinomycetes</taxon>
        <taxon>Micrococcales</taxon>
        <taxon>Cellulomonadaceae</taxon>
        <taxon>Cellulomonas</taxon>
    </lineage>
</organism>
<dbReference type="Proteomes" id="UP000564629">
    <property type="component" value="Unassembled WGS sequence"/>
</dbReference>
<dbReference type="GO" id="GO:0006355">
    <property type="term" value="P:regulation of DNA-templated transcription"/>
    <property type="evidence" value="ECO:0007669"/>
    <property type="project" value="InterPro"/>
</dbReference>
<feature type="region of interest" description="Disordered" evidence="1">
    <location>
        <begin position="37"/>
        <end position="86"/>
    </location>
</feature>
<evidence type="ECO:0000256" key="1">
    <source>
        <dbReference type="SAM" id="MobiDB-lite"/>
    </source>
</evidence>
<gene>
    <name evidence="3" type="ORF">CHO01_35420</name>
    <name evidence="4" type="ORF">HNR08_000110</name>
</gene>
<keyword evidence="5" id="KW-1185">Reference proteome</keyword>
<reference evidence="3 5" key="1">
    <citation type="submission" date="2019-07" db="EMBL/GenBank/DDBJ databases">
        <title>Whole genome shotgun sequence of Cellulomonas hominis NBRC 16055.</title>
        <authorList>
            <person name="Hosoyama A."/>
            <person name="Uohara A."/>
            <person name="Ohji S."/>
            <person name="Ichikawa N."/>
        </authorList>
    </citation>
    <scope>NUCLEOTIDE SEQUENCE [LARGE SCALE GENOMIC DNA]</scope>
    <source>
        <strain evidence="3 5">NBRC 16055</strain>
    </source>
</reference>
<dbReference type="EMBL" id="JACHDN010000001">
    <property type="protein sequence ID" value="MBB5471374.1"/>
    <property type="molecule type" value="Genomic_DNA"/>
</dbReference>
<name>A0A511FGP0_9CELL</name>